<name>A0A6V6ZE95_9FLAO</name>
<dbReference type="Proteomes" id="UP000556700">
    <property type="component" value="Unassembled WGS sequence"/>
</dbReference>
<dbReference type="AlphaFoldDB" id="A0A6V6ZE95"/>
<dbReference type="RefSeq" id="WP_031454712.1">
    <property type="nucleotide sequence ID" value="NZ_CAIJDO010000363.1"/>
</dbReference>
<dbReference type="Pfam" id="PF18735">
    <property type="entry name" value="HEPN_RiboL-PSP"/>
    <property type="match status" value="1"/>
</dbReference>
<reference evidence="2 3" key="1">
    <citation type="submission" date="2020-06" db="EMBL/GenBank/DDBJ databases">
        <authorList>
            <person name="Criscuolo A."/>
        </authorList>
    </citation>
    <scope>NUCLEOTIDE SEQUENCE [LARGE SCALE GENOMIC DNA]</scope>
    <source>
        <strain evidence="3">CIP 110025</strain>
    </source>
</reference>
<gene>
    <name evidence="2" type="ORF">FLACHUCJ7_04629</name>
</gene>
<proteinExistence type="predicted"/>
<sequence>MSTTSPTIIDQQYLNGNSLIDYLKVQRELTFYNEAENNFRKTILLSAASYFEKEFTDLIIEFAKSQSDGNDLVISIIKQKAISRQYHTYFNWESSNANTFFGLFGTDFQTKMKQRVKEEPALDKSIKAFLGIGNERNKMVHQNFAEITIDKTAEEIYTLYQTSLLFIETMKSELIKKKTP</sequence>
<feature type="domain" description="RiboL-PSP-HEPN" evidence="1">
    <location>
        <begin position="20"/>
        <end position="174"/>
    </location>
</feature>
<protein>
    <recommendedName>
        <fullName evidence="1">RiboL-PSP-HEPN domain-containing protein</fullName>
    </recommendedName>
</protein>
<comment type="caution">
    <text evidence="2">The sequence shown here is derived from an EMBL/GenBank/DDBJ whole genome shotgun (WGS) entry which is preliminary data.</text>
</comment>
<evidence type="ECO:0000313" key="3">
    <source>
        <dbReference type="Proteomes" id="UP000556700"/>
    </source>
</evidence>
<keyword evidence="3" id="KW-1185">Reference proteome</keyword>
<dbReference type="InterPro" id="IPR041519">
    <property type="entry name" value="HEPN_RiboL-PSP"/>
</dbReference>
<evidence type="ECO:0000259" key="1">
    <source>
        <dbReference type="Pfam" id="PF18735"/>
    </source>
</evidence>
<organism evidence="2 3">
    <name type="scientific">Flavobacterium chungangense</name>
    <dbReference type="NCBI Taxonomy" id="554283"/>
    <lineage>
        <taxon>Bacteria</taxon>
        <taxon>Pseudomonadati</taxon>
        <taxon>Bacteroidota</taxon>
        <taxon>Flavobacteriia</taxon>
        <taxon>Flavobacteriales</taxon>
        <taxon>Flavobacteriaceae</taxon>
        <taxon>Flavobacterium</taxon>
    </lineage>
</organism>
<evidence type="ECO:0000313" key="2">
    <source>
        <dbReference type="EMBL" id="CAD0009989.1"/>
    </source>
</evidence>
<dbReference type="EMBL" id="CAIJDO010000363">
    <property type="protein sequence ID" value="CAD0009989.1"/>
    <property type="molecule type" value="Genomic_DNA"/>
</dbReference>
<accession>A0A6V6ZE95</accession>